<protein>
    <submittedName>
        <fullName evidence="1">Uncharacterized protein</fullName>
    </submittedName>
</protein>
<evidence type="ECO:0000313" key="2">
    <source>
        <dbReference type="Proteomes" id="UP000006903"/>
    </source>
</evidence>
<proteinExistence type="predicted"/>
<dbReference type="KEGG" id="dka:DKAM_1391"/>
<dbReference type="AlphaFoldDB" id="B8D6I6"/>
<dbReference type="EMBL" id="CP001140">
    <property type="protein sequence ID" value="ACL11717.1"/>
    <property type="molecule type" value="Genomic_DNA"/>
</dbReference>
<name>B8D6I6_DESA1</name>
<dbReference type="Proteomes" id="UP000006903">
    <property type="component" value="Chromosome"/>
</dbReference>
<sequence length="42" mass="4928">MKHEYWFSKVLPLKSDLAKGLPWDISASKIIFLDHFSRVIPL</sequence>
<accession>B8D6I6</accession>
<gene>
    <name evidence="1" type="ordered locus">DKAM_1391</name>
</gene>
<evidence type="ECO:0000313" key="1">
    <source>
        <dbReference type="EMBL" id="ACL11717.1"/>
    </source>
</evidence>
<dbReference type="HOGENOM" id="CLU_3245193_0_0_2"/>
<organism evidence="1 2">
    <name type="scientific">Desulfurococcus amylolyticus (strain DSM 18924 / JCM 16383 / VKM B-2413 / 1221n)</name>
    <name type="common">Desulfurococcus kamchatkensis</name>
    <dbReference type="NCBI Taxonomy" id="490899"/>
    <lineage>
        <taxon>Archaea</taxon>
        <taxon>Thermoproteota</taxon>
        <taxon>Thermoprotei</taxon>
        <taxon>Desulfurococcales</taxon>
        <taxon>Desulfurococcaceae</taxon>
        <taxon>Desulfurococcus</taxon>
    </lineage>
</organism>
<reference evidence="1 2" key="1">
    <citation type="journal article" date="2009" name="J. Bacteriol.">
        <title>Complete genome sequence of the anaerobic, protein-degrading hyperthermophilic crenarchaeon Desulfurococcus kamchatkensis.</title>
        <authorList>
            <person name="Ravin N.V."/>
            <person name="Mardanov A.V."/>
            <person name="Beletsky A.V."/>
            <person name="Kublanov I.V."/>
            <person name="Kolganova T.V."/>
            <person name="Lebedinsky A.V."/>
            <person name="Chernyh N.A."/>
            <person name="Bonch-Osmolovskaya E.A."/>
            <person name="Skryabin K.G."/>
        </authorList>
    </citation>
    <scope>NUCLEOTIDE SEQUENCE [LARGE SCALE GENOMIC DNA]</scope>
    <source>
        <strain evidence="2">DSM 18924 / JCM 16383 / VKM B-2413 / 1221n</strain>
    </source>
</reference>